<reference evidence="2" key="1">
    <citation type="submission" date="2018-11" db="EMBL/GenBank/DDBJ databases">
        <authorList>
            <consortium name="Pathogen Informatics"/>
        </authorList>
    </citation>
    <scope>NUCLEOTIDE SEQUENCE</scope>
</reference>
<gene>
    <name evidence="2" type="ORF">PXEA_LOCUS22033</name>
</gene>
<dbReference type="Proteomes" id="UP000784294">
    <property type="component" value="Unassembled WGS sequence"/>
</dbReference>
<dbReference type="EMBL" id="CAAALY010096239">
    <property type="protein sequence ID" value="VEL28593.1"/>
    <property type="molecule type" value="Genomic_DNA"/>
</dbReference>
<proteinExistence type="predicted"/>
<feature type="region of interest" description="Disordered" evidence="1">
    <location>
        <begin position="1"/>
        <end position="29"/>
    </location>
</feature>
<feature type="non-terminal residue" evidence="2">
    <location>
        <position position="1"/>
    </location>
</feature>
<feature type="compositionally biased region" description="Low complexity" evidence="1">
    <location>
        <begin position="10"/>
        <end position="23"/>
    </location>
</feature>
<protein>
    <submittedName>
        <fullName evidence="2">Uncharacterized protein</fullName>
    </submittedName>
</protein>
<accession>A0A3S5CKG1</accession>
<comment type="caution">
    <text evidence="2">The sequence shown here is derived from an EMBL/GenBank/DDBJ whole genome shotgun (WGS) entry which is preliminary data.</text>
</comment>
<dbReference type="AlphaFoldDB" id="A0A3S5CKG1"/>
<sequence length="83" mass="9470">PSDSKRQKLTQSSSPPTRQSSSQWQNTADGWHREENSFAFIDPLTDSDWHAIRDFYQIQDATSDQVEFSSSSVLSATTFKIKE</sequence>
<evidence type="ECO:0000256" key="1">
    <source>
        <dbReference type="SAM" id="MobiDB-lite"/>
    </source>
</evidence>
<evidence type="ECO:0000313" key="3">
    <source>
        <dbReference type="Proteomes" id="UP000784294"/>
    </source>
</evidence>
<organism evidence="2 3">
    <name type="scientific">Protopolystoma xenopodis</name>
    <dbReference type="NCBI Taxonomy" id="117903"/>
    <lineage>
        <taxon>Eukaryota</taxon>
        <taxon>Metazoa</taxon>
        <taxon>Spiralia</taxon>
        <taxon>Lophotrochozoa</taxon>
        <taxon>Platyhelminthes</taxon>
        <taxon>Monogenea</taxon>
        <taxon>Polyopisthocotylea</taxon>
        <taxon>Polystomatidea</taxon>
        <taxon>Polystomatidae</taxon>
        <taxon>Protopolystoma</taxon>
    </lineage>
</organism>
<keyword evidence="3" id="KW-1185">Reference proteome</keyword>
<evidence type="ECO:0000313" key="2">
    <source>
        <dbReference type="EMBL" id="VEL28593.1"/>
    </source>
</evidence>
<name>A0A3S5CKG1_9PLAT</name>